<proteinExistence type="predicted"/>
<gene>
    <name evidence="2" type="ORF">E2C01_058839</name>
</gene>
<dbReference type="AlphaFoldDB" id="A0A5B7H4B2"/>
<reference evidence="2 3" key="1">
    <citation type="submission" date="2019-05" db="EMBL/GenBank/DDBJ databases">
        <title>Another draft genome of Portunus trituberculatus and its Hox gene families provides insights of decapod evolution.</title>
        <authorList>
            <person name="Jeong J.-H."/>
            <person name="Song I."/>
            <person name="Kim S."/>
            <person name="Choi T."/>
            <person name="Kim D."/>
            <person name="Ryu S."/>
            <person name="Kim W."/>
        </authorList>
    </citation>
    <scope>NUCLEOTIDE SEQUENCE [LARGE SCALE GENOMIC DNA]</scope>
    <source>
        <tissue evidence="2">Muscle</tissue>
    </source>
</reference>
<evidence type="ECO:0000313" key="3">
    <source>
        <dbReference type="Proteomes" id="UP000324222"/>
    </source>
</evidence>
<sequence>MKRLLHVNAVTRDYKKQDKERHFFSRPSDSWLRRCLFGVTSHADTRDLSSLPLIRWVQRTYFPKDLMQAEFVLVRRGARCGLARPYESPYRVLARTPKHFTIDKNGSPDTISLDRLKPALGHVFTQPTPLQVMILPRIQDLSPETRPSAPAAEYGDSPGLHNEDA</sequence>
<name>A0A5B7H4B2_PORTR</name>
<keyword evidence="3" id="KW-1185">Reference proteome</keyword>
<organism evidence="2 3">
    <name type="scientific">Portunus trituberculatus</name>
    <name type="common">Swimming crab</name>
    <name type="synonym">Neptunus trituberculatus</name>
    <dbReference type="NCBI Taxonomy" id="210409"/>
    <lineage>
        <taxon>Eukaryota</taxon>
        <taxon>Metazoa</taxon>
        <taxon>Ecdysozoa</taxon>
        <taxon>Arthropoda</taxon>
        <taxon>Crustacea</taxon>
        <taxon>Multicrustacea</taxon>
        <taxon>Malacostraca</taxon>
        <taxon>Eumalacostraca</taxon>
        <taxon>Eucarida</taxon>
        <taxon>Decapoda</taxon>
        <taxon>Pleocyemata</taxon>
        <taxon>Brachyura</taxon>
        <taxon>Eubrachyura</taxon>
        <taxon>Portunoidea</taxon>
        <taxon>Portunidae</taxon>
        <taxon>Portuninae</taxon>
        <taxon>Portunus</taxon>
    </lineage>
</organism>
<evidence type="ECO:0000256" key="1">
    <source>
        <dbReference type="SAM" id="MobiDB-lite"/>
    </source>
</evidence>
<protein>
    <submittedName>
        <fullName evidence="2">Uncharacterized protein</fullName>
    </submittedName>
</protein>
<accession>A0A5B7H4B2</accession>
<comment type="caution">
    <text evidence="2">The sequence shown here is derived from an EMBL/GenBank/DDBJ whole genome shotgun (WGS) entry which is preliminary data.</text>
</comment>
<dbReference type="Proteomes" id="UP000324222">
    <property type="component" value="Unassembled WGS sequence"/>
</dbReference>
<evidence type="ECO:0000313" key="2">
    <source>
        <dbReference type="EMBL" id="MPC64719.1"/>
    </source>
</evidence>
<feature type="region of interest" description="Disordered" evidence="1">
    <location>
        <begin position="142"/>
        <end position="165"/>
    </location>
</feature>
<dbReference type="EMBL" id="VSRR010022483">
    <property type="protein sequence ID" value="MPC64719.1"/>
    <property type="molecule type" value="Genomic_DNA"/>
</dbReference>